<evidence type="ECO:0000313" key="3">
    <source>
        <dbReference type="Proteomes" id="UP000005204"/>
    </source>
</evidence>
<reference evidence="2" key="2">
    <citation type="submission" date="2022-06" db="UniProtKB">
        <authorList>
            <consortium name="EnsemblMetazoa"/>
        </authorList>
    </citation>
    <scope>IDENTIFICATION</scope>
    <source>
        <strain evidence="2">p50T (Dazao)</strain>
    </source>
</reference>
<name>A0A8R2HMM9_BOMMO</name>
<dbReference type="AlphaFoldDB" id="A0A8R2HMM9"/>
<sequence>MNGIDRVRSAEVAGPVAVCGGYRSALSMARIKSPDFALYWGWWGEHVGGEPAKTSCRSTANVKTSHETEPMKKQRGKSETLSVEHISPITLPLGMPDRRSSAPRPPALSVGRLSGARLDGAD</sequence>
<reference evidence="3" key="1">
    <citation type="journal article" date="2008" name="Insect Biochem. Mol. Biol.">
        <title>The genome of a lepidopteran model insect, the silkworm Bombyx mori.</title>
        <authorList>
            <consortium name="International Silkworm Genome Consortium"/>
        </authorList>
    </citation>
    <scope>NUCLEOTIDE SEQUENCE [LARGE SCALE GENOMIC DNA]</scope>
    <source>
        <strain evidence="3">p50T</strain>
    </source>
</reference>
<feature type="region of interest" description="Disordered" evidence="1">
    <location>
        <begin position="51"/>
        <end position="122"/>
    </location>
</feature>
<accession>A0A8R2HMM9</accession>
<dbReference type="Proteomes" id="UP000005204">
    <property type="component" value="Unassembled WGS sequence"/>
</dbReference>
<evidence type="ECO:0000256" key="1">
    <source>
        <dbReference type="SAM" id="MobiDB-lite"/>
    </source>
</evidence>
<proteinExistence type="predicted"/>
<keyword evidence="3" id="KW-1185">Reference proteome</keyword>
<evidence type="ECO:0000313" key="2">
    <source>
        <dbReference type="EnsemblMetazoa" id="XP_021203549.1"/>
    </source>
</evidence>
<feature type="compositionally biased region" description="Basic and acidic residues" evidence="1">
    <location>
        <begin position="64"/>
        <end position="78"/>
    </location>
</feature>
<protein>
    <submittedName>
        <fullName evidence="2">Uncharacterized protein</fullName>
    </submittedName>
</protein>
<dbReference type="EnsemblMetazoa" id="XM_021347874.2">
    <property type="protein sequence ID" value="XP_021203549.1"/>
    <property type="gene ID" value="LOC110385160"/>
</dbReference>
<organism evidence="2 3">
    <name type="scientific">Bombyx mori</name>
    <name type="common">Silk moth</name>
    <dbReference type="NCBI Taxonomy" id="7091"/>
    <lineage>
        <taxon>Eukaryota</taxon>
        <taxon>Metazoa</taxon>
        <taxon>Ecdysozoa</taxon>
        <taxon>Arthropoda</taxon>
        <taxon>Hexapoda</taxon>
        <taxon>Insecta</taxon>
        <taxon>Pterygota</taxon>
        <taxon>Neoptera</taxon>
        <taxon>Endopterygota</taxon>
        <taxon>Lepidoptera</taxon>
        <taxon>Glossata</taxon>
        <taxon>Ditrysia</taxon>
        <taxon>Bombycoidea</taxon>
        <taxon>Bombycidae</taxon>
        <taxon>Bombycinae</taxon>
        <taxon>Bombyx</taxon>
    </lineage>
</organism>